<protein>
    <recommendedName>
        <fullName evidence="2">Glucose-methanol-choline oxidoreductase C-terminal domain-containing protein</fullName>
    </recommendedName>
</protein>
<proteinExistence type="inferred from homology"/>
<evidence type="ECO:0000256" key="1">
    <source>
        <dbReference type="ARBA" id="ARBA00010790"/>
    </source>
</evidence>
<dbReference type="SUPFAM" id="SSF51905">
    <property type="entry name" value="FAD/NAD(P)-binding domain"/>
    <property type="match status" value="1"/>
</dbReference>
<evidence type="ECO:0000313" key="4">
    <source>
        <dbReference type="Proteomes" id="UP000051574"/>
    </source>
</evidence>
<comment type="similarity">
    <text evidence="1">Belongs to the GMC oxidoreductase family.</text>
</comment>
<dbReference type="PANTHER" id="PTHR11552">
    <property type="entry name" value="GLUCOSE-METHANOL-CHOLINE GMC OXIDOREDUCTASE"/>
    <property type="match status" value="1"/>
</dbReference>
<dbReference type="InterPro" id="IPR012132">
    <property type="entry name" value="GMC_OxRdtase"/>
</dbReference>
<dbReference type="InterPro" id="IPR036188">
    <property type="entry name" value="FAD/NAD-bd_sf"/>
</dbReference>
<evidence type="ECO:0000313" key="3">
    <source>
        <dbReference type="EMBL" id="KRT82645.1"/>
    </source>
</evidence>
<dbReference type="PANTHER" id="PTHR11552:SF158">
    <property type="entry name" value="GH23626P-RELATED"/>
    <property type="match status" value="1"/>
</dbReference>
<dbReference type="AlphaFoldDB" id="A0A0T6B630"/>
<dbReference type="SUPFAM" id="SSF54373">
    <property type="entry name" value="FAD-linked reductases, C-terminal domain"/>
    <property type="match status" value="1"/>
</dbReference>
<dbReference type="EMBL" id="LJIG01009655">
    <property type="protein sequence ID" value="KRT82645.1"/>
    <property type="molecule type" value="Genomic_DNA"/>
</dbReference>
<reference evidence="3 4" key="1">
    <citation type="submission" date="2015-09" db="EMBL/GenBank/DDBJ databases">
        <title>Draft genome of the scarab beetle Oryctes borbonicus.</title>
        <authorList>
            <person name="Meyer J.M."/>
            <person name="Markov G.V."/>
            <person name="Baskaran P."/>
            <person name="Herrmann M."/>
            <person name="Sommer R.J."/>
            <person name="Roedelsperger C."/>
        </authorList>
    </citation>
    <scope>NUCLEOTIDE SEQUENCE [LARGE SCALE GENOMIC DNA]</scope>
    <source>
        <strain evidence="3">OB123</strain>
        <tissue evidence="3">Whole animal</tissue>
    </source>
</reference>
<dbReference type="InterPro" id="IPR007867">
    <property type="entry name" value="GMC_OxRtase_C"/>
</dbReference>
<evidence type="ECO:0000259" key="2">
    <source>
        <dbReference type="Pfam" id="PF05199"/>
    </source>
</evidence>
<dbReference type="GO" id="GO:0050660">
    <property type="term" value="F:flavin adenine dinucleotide binding"/>
    <property type="evidence" value="ECO:0007669"/>
    <property type="project" value="InterPro"/>
</dbReference>
<dbReference type="OrthoDB" id="269227at2759"/>
<dbReference type="Gene3D" id="3.30.560.10">
    <property type="entry name" value="Glucose Oxidase, domain 3"/>
    <property type="match status" value="1"/>
</dbReference>
<feature type="domain" description="Glucose-methanol-choline oxidoreductase C-terminal" evidence="2">
    <location>
        <begin position="1"/>
        <end position="127"/>
    </location>
</feature>
<name>A0A0T6B630_9SCAR</name>
<keyword evidence="4" id="KW-1185">Reference proteome</keyword>
<accession>A0A0T6B630</accession>
<dbReference type="Proteomes" id="UP000051574">
    <property type="component" value="Unassembled WGS sequence"/>
</dbReference>
<organism evidence="3 4">
    <name type="scientific">Oryctes borbonicus</name>
    <dbReference type="NCBI Taxonomy" id="1629725"/>
    <lineage>
        <taxon>Eukaryota</taxon>
        <taxon>Metazoa</taxon>
        <taxon>Ecdysozoa</taxon>
        <taxon>Arthropoda</taxon>
        <taxon>Hexapoda</taxon>
        <taxon>Insecta</taxon>
        <taxon>Pterygota</taxon>
        <taxon>Neoptera</taxon>
        <taxon>Endopterygota</taxon>
        <taxon>Coleoptera</taxon>
        <taxon>Polyphaga</taxon>
        <taxon>Scarabaeiformia</taxon>
        <taxon>Scarabaeidae</taxon>
        <taxon>Dynastinae</taxon>
        <taxon>Oryctes</taxon>
    </lineage>
</organism>
<dbReference type="Pfam" id="PF05199">
    <property type="entry name" value="GMC_oxred_C"/>
    <property type="match status" value="1"/>
</dbReference>
<sequence>PIINGNYLTDEEQADRDTLLAGIKKAKAFSETEAFKKLGLHLNSNPILGCTNVEFASDEYWKCAIAHLTLSISVPSGTCKMAPETDKEGVVDNILRVRGIHKLRVADTSVIPNTLSAHTGISETMIGEKAADLLKNDWK</sequence>
<dbReference type="GO" id="GO:0016614">
    <property type="term" value="F:oxidoreductase activity, acting on CH-OH group of donors"/>
    <property type="evidence" value="ECO:0007669"/>
    <property type="project" value="InterPro"/>
</dbReference>
<comment type="caution">
    <text evidence="3">The sequence shown here is derived from an EMBL/GenBank/DDBJ whole genome shotgun (WGS) entry which is preliminary data.</text>
</comment>
<dbReference type="Gene3D" id="3.50.50.60">
    <property type="entry name" value="FAD/NAD(P)-binding domain"/>
    <property type="match status" value="1"/>
</dbReference>
<feature type="non-terminal residue" evidence="3">
    <location>
        <position position="1"/>
    </location>
</feature>
<gene>
    <name evidence="3" type="ORF">AMK59_3690</name>
</gene>